<dbReference type="EMBL" id="JACBKZ010000011">
    <property type="protein sequence ID" value="KAF5939372.1"/>
    <property type="molecule type" value="Genomic_DNA"/>
</dbReference>
<dbReference type="Proteomes" id="UP000593564">
    <property type="component" value="Unassembled WGS sequence"/>
</dbReference>
<name>A0A7J7GF41_CAMSI</name>
<reference evidence="1 2" key="2">
    <citation type="submission" date="2020-07" db="EMBL/GenBank/DDBJ databases">
        <title>Genome assembly of wild tea tree DASZ reveals pedigree and selection history of tea varieties.</title>
        <authorList>
            <person name="Zhang W."/>
        </authorList>
    </citation>
    <scope>NUCLEOTIDE SEQUENCE [LARGE SCALE GENOMIC DNA]</scope>
    <source>
        <strain evidence="2">cv. G240</strain>
        <tissue evidence="1">Leaf</tissue>
    </source>
</reference>
<protein>
    <submittedName>
        <fullName evidence="1">Uncharacterized protein</fullName>
    </submittedName>
</protein>
<organism evidence="1 2">
    <name type="scientific">Camellia sinensis</name>
    <name type="common">Tea plant</name>
    <name type="synonym">Thea sinensis</name>
    <dbReference type="NCBI Taxonomy" id="4442"/>
    <lineage>
        <taxon>Eukaryota</taxon>
        <taxon>Viridiplantae</taxon>
        <taxon>Streptophyta</taxon>
        <taxon>Embryophyta</taxon>
        <taxon>Tracheophyta</taxon>
        <taxon>Spermatophyta</taxon>
        <taxon>Magnoliopsida</taxon>
        <taxon>eudicotyledons</taxon>
        <taxon>Gunneridae</taxon>
        <taxon>Pentapetalae</taxon>
        <taxon>asterids</taxon>
        <taxon>Ericales</taxon>
        <taxon>Theaceae</taxon>
        <taxon>Camellia</taxon>
    </lineage>
</organism>
<evidence type="ECO:0000313" key="1">
    <source>
        <dbReference type="EMBL" id="KAF5939372.1"/>
    </source>
</evidence>
<evidence type="ECO:0000313" key="2">
    <source>
        <dbReference type="Proteomes" id="UP000593564"/>
    </source>
</evidence>
<sequence length="68" mass="7611">MKDVLVKLEGIRMSQGGPTIHQHYEEVEYNTTDLTETWDVASTSTGTFLDSRSGIALSFDIQPLLHTK</sequence>
<accession>A0A7J7GF41</accession>
<proteinExistence type="predicted"/>
<reference evidence="2" key="1">
    <citation type="journal article" date="2020" name="Nat. Commun.">
        <title>Genome assembly of wild tea tree DASZ reveals pedigree and selection history of tea varieties.</title>
        <authorList>
            <person name="Zhang W."/>
            <person name="Zhang Y."/>
            <person name="Qiu H."/>
            <person name="Guo Y."/>
            <person name="Wan H."/>
            <person name="Zhang X."/>
            <person name="Scossa F."/>
            <person name="Alseekh S."/>
            <person name="Zhang Q."/>
            <person name="Wang P."/>
            <person name="Xu L."/>
            <person name="Schmidt M.H."/>
            <person name="Jia X."/>
            <person name="Li D."/>
            <person name="Zhu A."/>
            <person name="Guo F."/>
            <person name="Chen W."/>
            <person name="Ni D."/>
            <person name="Usadel B."/>
            <person name="Fernie A.R."/>
            <person name="Wen W."/>
        </authorList>
    </citation>
    <scope>NUCLEOTIDE SEQUENCE [LARGE SCALE GENOMIC DNA]</scope>
    <source>
        <strain evidence="2">cv. G240</strain>
    </source>
</reference>
<dbReference type="AlphaFoldDB" id="A0A7J7GF41"/>
<keyword evidence="2" id="KW-1185">Reference proteome</keyword>
<gene>
    <name evidence="1" type="ORF">HYC85_023631</name>
</gene>
<comment type="caution">
    <text evidence="1">The sequence shown here is derived from an EMBL/GenBank/DDBJ whole genome shotgun (WGS) entry which is preliminary data.</text>
</comment>